<dbReference type="InterPro" id="IPR001709">
    <property type="entry name" value="Flavoprot_Pyr_Nucl_cyt_Rdtase"/>
</dbReference>
<dbReference type="InterPro" id="IPR001834">
    <property type="entry name" value="CBR-like"/>
</dbReference>
<dbReference type="RefSeq" id="XP_031858284.1">
    <property type="nucleotide sequence ID" value="XM_032007458.1"/>
</dbReference>
<organism evidence="18 19">
    <name type="scientific">Kwoniella shandongensis</name>
    <dbReference type="NCBI Taxonomy" id="1734106"/>
    <lineage>
        <taxon>Eukaryota</taxon>
        <taxon>Fungi</taxon>
        <taxon>Dikarya</taxon>
        <taxon>Basidiomycota</taxon>
        <taxon>Agaricomycotina</taxon>
        <taxon>Tremellomycetes</taxon>
        <taxon>Tremellales</taxon>
        <taxon>Cryptococcaceae</taxon>
        <taxon>Kwoniella</taxon>
    </lineage>
</organism>
<evidence type="ECO:0000256" key="11">
    <source>
        <dbReference type="ARBA" id="ARBA00023027"/>
    </source>
</evidence>
<feature type="binding site" evidence="16">
    <location>
        <position position="168"/>
    </location>
    <ligand>
        <name>FAD</name>
        <dbReference type="ChEBI" id="CHEBI:57692"/>
    </ligand>
</feature>
<evidence type="ECO:0000256" key="4">
    <source>
        <dbReference type="ARBA" id="ARBA00006105"/>
    </source>
</evidence>
<comment type="similarity">
    <text evidence="4 17">Belongs to the flavoprotein pyridine nucleotide cytochrome reductase family.</text>
</comment>
<dbReference type="PRINTS" id="PR00371">
    <property type="entry name" value="FPNCR"/>
</dbReference>
<dbReference type="GO" id="GO:0090524">
    <property type="term" value="F:cytochrome-b5 reductase activity, acting on NADH"/>
    <property type="evidence" value="ECO:0007669"/>
    <property type="project" value="UniProtKB-EC"/>
</dbReference>
<evidence type="ECO:0000256" key="1">
    <source>
        <dbReference type="ARBA" id="ARBA00001974"/>
    </source>
</evidence>
<keyword evidence="8 16" id="KW-0274">FAD</keyword>
<dbReference type="CDD" id="cd06183">
    <property type="entry name" value="cyt_b5_reduct_like"/>
    <property type="match status" value="1"/>
</dbReference>
<comment type="pathway">
    <text evidence="3">Protein modification; peptidyl-diphthamide biosynthesis.</text>
</comment>
<evidence type="ECO:0000256" key="5">
    <source>
        <dbReference type="ARBA" id="ARBA00022630"/>
    </source>
</evidence>
<gene>
    <name evidence="18" type="ORF">CI109_105368</name>
</gene>
<comment type="catalytic activity">
    <reaction evidence="15">
        <text>2 Fe(3+)-[Dph3] + NADH = 2 Fe(2+)-[Dph3] + NAD(+) + H(+)</text>
        <dbReference type="Rhea" id="RHEA:71231"/>
        <dbReference type="Rhea" id="RHEA-COMP:18002"/>
        <dbReference type="Rhea" id="RHEA-COMP:18003"/>
        <dbReference type="ChEBI" id="CHEBI:15378"/>
        <dbReference type="ChEBI" id="CHEBI:29033"/>
        <dbReference type="ChEBI" id="CHEBI:29034"/>
        <dbReference type="ChEBI" id="CHEBI:57540"/>
        <dbReference type="ChEBI" id="CHEBI:57945"/>
        <dbReference type="ChEBI" id="CHEBI:83228"/>
    </reaction>
    <physiologicalReaction direction="left-to-right" evidence="15">
        <dbReference type="Rhea" id="RHEA:71232"/>
    </physiologicalReaction>
</comment>
<dbReference type="Gene3D" id="2.40.30.10">
    <property type="entry name" value="Translation factors"/>
    <property type="match status" value="1"/>
</dbReference>
<evidence type="ECO:0000256" key="10">
    <source>
        <dbReference type="ARBA" id="ARBA00023002"/>
    </source>
</evidence>
<dbReference type="EMBL" id="CP144059">
    <property type="protein sequence ID" value="WWD20890.1"/>
    <property type="molecule type" value="Genomic_DNA"/>
</dbReference>
<keyword evidence="10 17" id="KW-0560">Oxidoreductase</keyword>
<evidence type="ECO:0000256" key="16">
    <source>
        <dbReference type="PIRSR" id="PIRSR601834-1"/>
    </source>
</evidence>
<keyword evidence="5 16" id="KW-0285">Flavoprotein</keyword>
<dbReference type="AlphaFoldDB" id="A0A5M6BR27"/>
<dbReference type="InterPro" id="IPR008333">
    <property type="entry name" value="Cbr1-like_FAD-bd_dom"/>
</dbReference>
<protein>
    <recommendedName>
        <fullName evidence="17">NADH-cytochrome b5 reductase</fullName>
        <ecNumber evidence="17">1.6.2.2</ecNumber>
    </recommendedName>
</protein>
<dbReference type="Gene3D" id="3.40.50.80">
    <property type="entry name" value="Nucleotide-binding domain of ferredoxin-NADP reductase (FNR) module"/>
    <property type="match status" value="1"/>
</dbReference>
<feature type="binding site" evidence="16">
    <location>
        <position position="117"/>
    </location>
    <ligand>
        <name>FAD</name>
        <dbReference type="ChEBI" id="CHEBI:57692"/>
    </ligand>
</feature>
<feature type="binding site" evidence="16">
    <location>
        <position position="127"/>
    </location>
    <ligand>
        <name>FAD</name>
        <dbReference type="ChEBI" id="CHEBI:57692"/>
    </ligand>
</feature>
<evidence type="ECO:0000256" key="3">
    <source>
        <dbReference type="ARBA" id="ARBA00005156"/>
    </source>
</evidence>
<feature type="binding site" evidence="16">
    <location>
        <position position="126"/>
    </location>
    <ligand>
        <name>FAD</name>
        <dbReference type="ChEBI" id="CHEBI:57692"/>
    </ligand>
</feature>
<comment type="catalytic activity">
    <reaction evidence="14 17">
        <text>2 Fe(III)-[cytochrome b5] + NADH = 2 Fe(II)-[cytochrome b5] + NAD(+) + H(+)</text>
        <dbReference type="Rhea" id="RHEA:46680"/>
        <dbReference type="Rhea" id="RHEA-COMP:10438"/>
        <dbReference type="Rhea" id="RHEA-COMP:10439"/>
        <dbReference type="ChEBI" id="CHEBI:15378"/>
        <dbReference type="ChEBI" id="CHEBI:29033"/>
        <dbReference type="ChEBI" id="CHEBI:29034"/>
        <dbReference type="ChEBI" id="CHEBI:57540"/>
        <dbReference type="ChEBI" id="CHEBI:57945"/>
        <dbReference type="EC" id="1.6.2.2"/>
    </reaction>
</comment>
<dbReference type="EC" id="1.6.2.2" evidence="17"/>
<evidence type="ECO:0000256" key="9">
    <source>
        <dbReference type="ARBA" id="ARBA00022989"/>
    </source>
</evidence>
<dbReference type="FunFam" id="2.40.30.10:FF:000032">
    <property type="entry name" value="NADH-cytochrome b5 reductase"/>
    <property type="match status" value="1"/>
</dbReference>
<proteinExistence type="inferred from homology"/>
<evidence type="ECO:0000256" key="15">
    <source>
        <dbReference type="ARBA" id="ARBA00049138"/>
    </source>
</evidence>
<dbReference type="GO" id="GO:0005741">
    <property type="term" value="C:mitochondrial outer membrane"/>
    <property type="evidence" value="ECO:0007669"/>
    <property type="project" value="UniProtKB-SubCell"/>
</dbReference>
<comment type="cofactor">
    <cofactor evidence="1 16 17">
        <name>FAD</name>
        <dbReference type="ChEBI" id="CHEBI:57692"/>
    </cofactor>
</comment>
<dbReference type="GeneID" id="43591626"/>
<keyword evidence="13" id="KW-0472">Membrane</keyword>
<feature type="binding site" evidence="16">
    <location>
        <position position="119"/>
    </location>
    <ligand>
        <name>FAD</name>
        <dbReference type="ChEBI" id="CHEBI:57692"/>
    </ligand>
</feature>
<keyword evidence="9" id="KW-1133">Transmembrane helix</keyword>
<dbReference type="PRINTS" id="PR00406">
    <property type="entry name" value="CYTB5RDTASE"/>
</dbReference>
<dbReference type="SUPFAM" id="SSF52343">
    <property type="entry name" value="Ferredoxin reductase-like, C-terminal NADP-linked domain"/>
    <property type="match status" value="1"/>
</dbReference>
<evidence type="ECO:0000256" key="2">
    <source>
        <dbReference type="ARBA" id="ARBA00004294"/>
    </source>
</evidence>
<evidence type="ECO:0000313" key="19">
    <source>
        <dbReference type="Proteomes" id="UP000322225"/>
    </source>
</evidence>
<evidence type="ECO:0000256" key="12">
    <source>
        <dbReference type="ARBA" id="ARBA00023128"/>
    </source>
</evidence>
<name>A0A5M6BR27_9TREE</name>
<evidence type="ECO:0000256" key="7">
    <source>
        <dbReference type="ARBA" id="ARBA00022787"/>
    </source>
</evidence>
<feature type="binding site" evidence="16">
    <location>
        <position position="102"/>
    </location>
    <ligand>
        <name>FAD</name>
        <dbReference type="ChEBI" id="CHEBI:57692"/>
    </ligand>
</feature>
<feature type="binding site" evidence="16">
    <location>
        <position position="100"/>
    </location>
    <ligand>
        <name>FAD</name>
        <dbReference type="ChEBI" id="CHEBI:57692"/>
    </ligand>
</feature>
<evidence type="ECO:0000256" key="17">
    <source>
        <dbReference type="RuleBase" id="RU361226"/>
    </source>
</evidence>
<dbReference type="KEGG" id="ksn:43591626"/>
<dbReference type="Pfam" id="PF00175">
    <property type="entry name" value="NAD_binding_1"/>
    <property type="match status" value="1"/>
</dbReference>
<keyword evidence="12" id="KW-0496">Mitochondrion</keyword>
<sequence length="298" mass="32351">MSTIEALAEKLAPHAHTLGGLVAVLLLGIFLAYNSGALGGDRKVLDPVEWRSFKLIRKDHLSHNTALYRFALPRATDCLGLPVGQHISVAAEIDGKQVVRSYTPSTLDDDKGHFDLVVKTYEKGNISRYLSLLTIGQSVKIKGPKGKFIYTADLAPALLMIAGGTGITPMYQIIKSSIKNPADKTKLSLIYANVEEDDILLRKELEELRDASNGRFTLFYVLNKPPAGWTGGVGFVTKEMIEQHMPDGGVGSANHGEGHKVLMCGPPPMIGAMKGHLSTIGYPAPRTVSKLEDQVFLF</sequence>
<evidence type="ECO:0000256" key="8">
    <source>
        <dbReference type="ARBA" id="ARBA00022827"/>
    </source>
</evidence>
<dbReference type="InterPro" id="IPR017927">
    <property type="entry name" value="FAD-bd_FR_type"/>
</dbReference>
<accession>A0A5M6BR27</accession>
<dbReference type="PROSITE" id="PS51384">
    <property type="entry name" value="FAD_FR"/>
    <property type="match status" value="1"/>
</dbReference>
<evidence type="ECO:0000313" key="18">
    <source>
        <dbReference type="EMBL" id="WWD20890.1"/>
    </source>
</evidence>
<keyword evidence="7" id="KW-1000">Mitochondrion outer membrane</keyword>
<dbReference type="Proteomes" id="UP000322225">
    <property type="component" value="Chromosome 9"/>
</dbReference>
<evidence type="ECO:0000256" key="13">
    <source>
        <dbReference type="ARBA" id="ARBA00023136"/>
    </source>
</evidence>
<keyword evidence="11 17" id="KW-0520">NAD</keyword>
<keyword evidence="19" id="KW-1185">Reference proteome</keyword>
<dbReference type="SUPFAM" id="SSF63380">
    <property type="entry name" value="Riboflavin synthase domain-like"/>
    <property type="match status" value="1"/>
</dbReference>
<reference evidence="18" key="2">
    <citation type="submission" date="2024-01" db="EMBL/GenBank/DDBJ databases">
        <title>Comparative genomics of Cryptococcus and Kwoniella reveals pathogenesis evolution and contrasting modes of karyotype evolution via chromosome fusion or intercentromeric recombination.</title>
        <authorList>
            <person name="Coelho M.A."/>
            <person name="David-Palma M."/>
            <person name="Shea T."/>
            <person name="Bowers K."/>
            <person name="McGinley-Smith S."/>
            <person name="Mohammad A.W."/>
            <person name="Gnirke A."/>
            <person name="Yurkov A.M."/>
            <person name="Nowrousian M."/>
            <person name="Sun S."/>
            <person name="Cuomo C.A."/>
            <person name="Heitman J."/>
        </authorList>
    </citation>
    <scope>NUCLEOTIDE SEQUENCE</scope>
    <source>
        <strain evidence="18">CBS 12478</strain>
    </source>
</reference>
<keyword evidence="6" id="KW-0812">Transmembrane</keyword>
<evidence type="ECO:0000256" key="6">
    <source>
        <dbReference type="ARBA" id="ARBA00022692"/>
    </source>
</evidence>
<dbReference type="InterPro" id="IPR039261">
    <property type="entry name" value="FNR_nucleotide-bd"/>
</dbReference>
<dbReference type="PANTHER" id="PTHR19370:SF184">
    <property type="entry name" value="NADH-CYTOCHROME B5 REDUCTASE-LIKE"/>
    <property type="match status" value="1"/>
</dbReference>
<dbReference type="FunFam" id="3.40.50.80:FF:000019">
    <property type="entry name" value="NADH-cytochrome b5 reductase"/>
    <property type="match status" value="1"/>
</dbReference>
<dbReference type="InterPro" id="IPR017938">
    <property type="entry name" value="Riboflavin_synthase-like_b-brl"/>
</dbReference>
<comment type="subcellular location">
    <subcellularLocation>
        <location evidence="2">Mitochondrion outer membrane</location>
    </subcellularLocation>
</comment>
<dbReference type="Pfam" id="PF00970">
    <property type="entry name" value="FAD_binding_6"/>
    <property type="match status" value="1"/>
</dbReference>
<dbReference type="InterPro" id="IPR001433">
    <property type="entry name" value="OxRdtase_FAD/NAD-bd"/>
</dbReference>
<evidence type="ECO:0000256" key="14">
    <source>
        <dbReference type="ARBA" id="ARBA00047682"/>
    </source>
</evidence>
<reference evidence="18" key="1">
    <citation type="submission" date="2017-08" db="EMBL/GenBank/DDBJ databases">
        <authorList>
            <person name="Cuomo C."/>
            <person name="Billmyre B."/>
            <person name="Heitman J."/>
        </authorList>
    </citation>
    <scope>NUCLEOTIDE SEQUENCE</scope>
    <source>
        <strain evidence="18">CBS 12478</strain>
    </source>
</reference>
<dbReference type="PANTHER" id="PTHR19370">
    <property type="entry name" value="NADH-CYTOCHROME B5 REDUCTASE"/>
    <property type="match status" value="1"/>
</dbReference>
<dbReference type="OrthoDB" id="432685at2759"/>